<dbReference type="InterPro" id="IPR003162">
    <property type="entry name" value="TFIID-31"/>
</dbReference>
<dbReference type="GO" id="GO:0016251">
    <property type="term" value="F:RNA polymerase II general transcription initiation factor activity"/>
    <property type="evidence" value="ECO:0007669"/>
    <property type="project" value="TreeGrafter"/>
</dbReference>
<evidence type="ECO:0000256" key="5">
    <source>
        <dbReference type="ARBA" id="ARBA00023242"/>
    </source>
</evidence>
<proteinExistence type="inferred from homology"/>
<dbReference type="SUPFAM" id="SSF47113">
    <property type="entry name" value="Histone-fold"/>
    <property type="match status" value="1"/>
</dbReference>
<dbReference type="InterPro" id="IPR009072">
    <property type="entry name" value="Histone-fold"/>
</dbReference>
<organism evidence="6 7">
    <name type="scientific">Pseudovirgaria hyperparasitica</name>
    <dbReference type="NCBI Taxonomy" id="470096"/>
    <lineage>
        <taxon>Eukaryota</taxon>
        <taxon>Fungi</taxon>
        <taxon>Dikarya</taxon>
        <taxon>Ascomycota</taxon>
        <taxon>Pezizomycotina</taxon>
        <taxon>Dothideomycetes</taxon>
        <taxon>Dothideomycetes incertae sedis</taxon>
        <taxon>Acrospermales</taxon>
        <taxon>Acrospermaceae</taxon>
        <taxon>Pseudovirgaria</taxon>
    </lineage>
</organism>
<sequence>RPRDQRILHLVLASMGVHAYEERVPLMLQDFAYRYQVGILADALALSPDNHLTAAHEPGSKKAAQQPAEPVVKAAAIRQAIGSRVAHQFCAGLPKEFLLELGMERNRTVLPRVEREFGVRLPAEKFCLTGTGWGL</sequence>
<dbReference type="InterPro" id="IPR051431">
    <property type="entry name" value="TFIID_subunit_9"/>
</dbReference>
<protein>
    <submittedName>
        <fullName evidence="6">Transcription factor TAFII-31</fullName>
    </submittedName>
</protein>
<feature type="non-terminal residue" evidence="6">
    <location>
        <position position="1"/>
    </location>
</feature>
<dbReference type="GeneID" id="54482595"/>
<comment type="subcellular location">
    <subcellularLocation>
        <location evidence="1">Nucleus</location>
    </subcellularLocation>
</comment>
<dbReference type="PANTHER" id="PTHR48068">
    <property type="entry name" value="TAF9 RNA POLYMERASE II, TATA BOX-BINDING PROTEIN (TBP)-ASSOCIATED FACTOR"/>
    <property type="match status" value="1"/>
</dbReference>
<keyword evidence="3" id="KW-0805">Transcription regulation</keyword>
<evidence type="ECO:0000256" key="1">
    <source>
        <dbReference type="ARBA" id="ARBA00004123"/>
    </source>
</evidence>
<evidence type="ECO:0000256" key="2">
    <source>
        <dbReference type="ARBA" id="ARBA00007646"/>
    </source>
</evidence>
<name>A0A6A6VRA0_9PEZI</name>
<gene>
    <name evidence="6" type="ORF">EJ05DRAFT_429906</name>
</gene>
<comment type="similarity">
    <text evidence="2">Belongs to the TAF9 family.</text>
</comment>
<dbReference type="EMBL" id="ML996586">
    <property type="protein sequence ID" value="KAF2753122.1"/>
    <property type="molecule type" value="Genomic_DNA"/>
</dbReference>
<evidence type="ECO:0000256" key="3">
    <source>
        <dbReference type="ARBA" id="ARBA00023015"/>
    </source>
</evidence>
<accession>A0A6A6VRA0</accession>
<dbReference type="GO" id="GO:0003713">
    <property type="term" value="F:transcription coactivator activity"/>
    <property type="evidence" value="ECO:0007669"/>
    <property type="project" value="TreeGrafter"/>
</dbReference>
<keyword evidence="7" id="KW-1185">Reference proteome</keyword>
<keyword evidence="5" id="KW-0539">Nucleus</keyword>
<feature type="non-terminal residue" evidence="6">
    <location>
        <position position="135"/>
    </location>
</feature>
<dbReference type="Pfam" id="PF02291">
    <property type="entry name" value="TFIID-31kDa"/>
    <property type="match status" value="1"/>
</dbReference>
<dbReference type="Proteomes" id="UP000799437">
    <property type="component" value="Unassembled WGS sequence"/>
</dbReference>
<evidence type="ECO:0000313" key="6">
    <source>
        <dbReference type="EMBL" id="KAF2753122.1"/>
    </source>
</evidence>
<dbReference type="GO" id="GO:0005669">
    <property type="term" value="C:transcription factor TFIID complex"/>
    <property type="evidence" value="ECO:0007669"/>
    <property type="project" value="TreeGrafter"/>
</dbReference>
<dbReference type="GO" id="GO:0046982">
    <property type="term" value="F:protein heterodimerization activity"/>
    <property type="evidence" value="ECO:0007669"/>
    <property type="project" value="InterPro"/>
</dbReference>
<dbReference type="CDD" id="cd07979">
    <property type="entry name" value="HFD_TAF9"/>
    <property type="match status" value="1"/>
</dbReference>
<dbReference type="GO" id="GO:0000124">
    <property type="term" value="C:SAGA complex"/>
    <property type="evidence" value="ECO:0007669"/>
    <property type="project" value="TreeGrafter"/>
</dbReference>
<keyword evidence="4" id="KW-0804">Transcription</keyword>
<dbReference type="OrthoDB" id="341924at2759"/>
<reference evidence="6" key="1">
    <citation type="journal article" date="2020" name="Stud. Mycol.">
        <title>101 Dothideomycetes genomes: a test case for predicting lifestyles and emergence of pathogens.</title>
        <authorList>
            <person name="Haridas S."/>
            <person name="Albert R."/>
            <person name="Binder M."/>
            <person name="Bloem J."/>
            <person name="Labutti K."/>
            <person name="Salamov A."/>
            <person name="Andreopoulos B."/>
            <person name="Baker S."/>
            <person name="Barry K."/>
            <person name="Bills G."/>
            <person name="Bluhm B."/>
            <person name="Cannon C."/>
            <person name="Castanera R."/>
            <person name="Culley D."/>
            <person name="Daum C."/>
            <person name="Ezra D."/>
            <person name="Gonzalez J."/>
            <person name="Henrissat B."/>
            <person name="Kuo A."/>
            <person name="Liang C."/>
            <person name="Lipzen A."/>
            <person name="Lutzoni F."/>
            <person name="Magnuson J."/>
            <person name="Mondo S."/>
            <person name="Nolan M."/>
            <person name="Ohm R."/>
            <person name="Pangilinan J."/>
            <person name="Park H.-J."/>
            <person name="Ramirez L."/>
            <person name="Alfaro M."/>
            <person name="Sun H."/>
            <person name="Tritt A."/>
            <person name="Yoshinaga Y."/>
            <person name="Zwiers L.-H."/>
            <person name="Turgeon B."/>
            <person name="Goodwin S."/>
            <person name="Spatafora J."/>
            <person name="Crous P."/>
            <person name="Grigoriev I."/>
        </authorList>
    </citation>
    <scope>NUCLEOTIDE SEQUENCE</scope>
    <source>
        <strain evidence="6">CBS 121739</strain>
    </source>
</reference>
<dbReference type="AlphaFoldDB" id="A0A6A6VRA0"/>
<dbReference type="PANTHER" id="PTHR48068:SF4">
    <property type="entry name" value="TATA-BOX BINDING PROTEIN ASSOCIATED FACTOR 9"/>
    <property type="match status" value="1"/>
</dbReference>
<dbReference type="GO" id="GO:0051123">
    <property type="term" value="P:RNA polymerase II preinitiation complex assembly"/>
    <property type="evidence" value="ECO:0007669"/>
    <property type="project" value="TreeGrafter"/>
</dbReference>
<evidence type="ECO:0000256" key="4">
    <source>
        <dbReference type="ARBA" id="ARBA00023163"/>
    </source>
</evidence>
<dbReference type="Gene3D" id="1.10.20.10">
    <property type="entry name" value="Histone, subunit A"/>
    <property type="match status" value="1"/>
</dbReference>
<dbReference type="RefSeq" id="XP_033595573.1">
    <property type="nucleotide sequence ID" value="XM_033741541.1"/>
</dbReference>
<evidence type="ECO:0000313" key="7">
    <source>
        <dbReference type="Proteomes" id="UP000799437"/>
    </source>
</evidence>